<dbReference type="Gene3D" id="3.90.280.10">
    <property type="entry name" value="PEBP-like"/>
    <property type="match status" value="1"/>
</dbReference>
<organism evidence="2 3">
    <name type="scientific">Actinoallomurus spadix</name>
    <dbReference type="NCBI Taxonomy" id="79912"/>
    <lineage>
        <taxon>Bacteria</taxon>
        <taxon>Bacillati</taxon>
        <taxon>Actinomycetota</taxon>
        <taxon>Actinomycetes</taxon>
        <taxon>Streptosporangiales</taxon>
        <taxon>Thermomonosporaceae</taxon>
        <taxon>Actinoallomurus</taxon>
    </lineage>
</organism>
<accession>A0ABP3FW97</accession>
<keyword evidence="3" id="KW-1185">Reference proteome</keyword>
<evidence type="ECO:0000313" key="2">
    <source>
        <dbReference type="EMBL" id="GAA0326604.1"/>
    </source>
</evidence>
<dbReference type="Proteomes" id="UP001501822">
    <property type="component" value="Unassembled WGS sequence"/>
</dbReference>
<comment type="similarity">
    <text evidence="1">Belongs to the UPF0098 family.</text>
</comment>
<proteinExistence type="inferred from homology"/>
<dbReference type="SUPFAM" id="SSF49777">
    <property type="entry name" value="PEBP-like"/>
    <property type="match status" value="1"/>
</dbReference>
<dbReference type="CDD" id="cd00865">
    <property type="entry name" value="PEBP_bact_arch"/>
    <property type="match status" value="1"/>
</dbReference>
<protein>
    <recommendedName>
        <fullName evidence="4">Phosphatidylethanolamine-binding protein</fullName>
    </recommendedName>
</protein>
<gene>
    <name evidence="2" type="ORF">GCM10010151_15730</name>
</gene>
<name>A0ABP3FW97_9ACTN</name>
<evidence type="ECO:0000313" key="3">
    <source>
        <dbReference type="Proteomes" id="UP001501822"/>
    </source>
</evidence>
<reference evidence="3" key="1">
    <citation type="journal article" date="2019" name="Int. J. Syst. Evol. Microbiol.">
        <title>The Global Catalogue of Microorganisms (GCM) 10K type strain sequencing project: providing services to taxonomists for standard genome sequencing and annotation.</title>
        <authorList>
            <consortium name="The Broad Institute Genomics Platform"/>
            <consortium name="The Broad Institute Genome Sequencing Center for Infectious Disease"/>
            <person name="Wu L."/>
            <person name="Ma J."/>
        </authorList>
    </citation>
    <scope>NUCLEOTIDE SEQUENCE [LARGE SCALE GENOMIC DNA]</scope>
    <source>
        <strain evidence="3">JCM 3146</strain>
    </source>
</reference>
<dbReference type="RefSeq" id="WP_252800586.1">
    <property type="nucleotide sequence ID" value="NZ_BAAABM010000009.1"/>
</dbReference>
<dbReference type="InterPro" id="IPR008914">
    <property type="entry name" value="PEBP"/>
</dbReference>
<evidence type="ECO:0008006" key="4">
    <source>
        <dbReference type="Google" id="ProtNLM"/>
    </source>
</evidence>
<dbReference type="Pfam" id="PF01161">
    <property type="entry name" value="PBP"/>
    <property type="match status" value="1"/>
</dbReference>
<comment type="caution">
    <text evidence="2">The sequence shown here is derived from an EMBL/GenBank/DDBJ whole genome shotgun (WGS) entry which is preliminary data.</text>
</comment>
<sequence length="192" mass="20419">MMTTLWRPVCLAVVGLLSLTGCSLFGQNKLVRGSVPDSITVTSPAFRDGAPMPVRFACPQYGGRSRTPPLRWSVAQSGVGSLALVIDDPDSPSGAYVHWVLYNIDATAAELLENTVPPHAEQAVNTAQKVGYAPPCPPKGEVHKYRFTLYALKSRVPLRNGASLGDALAAIASRTIARGRMTAIFQGAVVKS</sequence>
<evidence type="ECO:0000256" key="1">
    <source>
        <dbReference type="ARBA" id="ARBA00007120"/>
    </source>
</evidence>
<dbReference type="PROSITE" id="PS51257">
    <property type="entry name" value="PROKAR_LIPOPROTEIN"/>
    <property type="match status" value="1"/>
</dbReference>
<dbReference type="NCBIfam" id="TIGR00481">
    <property type="entry name" value="YbhB/YbcL family Raf kinase inhibitor-like protein"/>
    <property type="match status" value="1"/>
</dbReference>
<dbReference type="PANTHER" id="PTHR30289">
    <property type="entry name" value="UNCHARACTERIZED PROTEIN YBCL-RELATED"/>
    <property type="match status" value="1"/>
</dbReference>
<dbReference type="InterPro" id="IPR036610">
    <property type="entry name" value="PEBP-like_sf"/>
</dbReference>
<dbReference type="InterPro" id="IPR005247">
    <property type="entry name" value="YbhB_YbcL/LppC-like"/>
</dbReference>
<dbReference type="PANTHER" id="PTHR30289:SF1">
    <property type="entry name" value="PEBP (PHOSPHATIDYLETHANOLAMINE-BINDING PROTEIN) FAMILY PROTEIN"/>
    <property type="match status" value="1"/>
</dbReference>
<dbReference type="EMBL" id="BAAABM010000009">
    <property type="protein sequence ID" value="GAA0326604.1"/>
    <property type="molecule type" value="Genomic_DNA"/>
</dbReference>